<reference evidence="5" key="2">
    <citation type="submission" date="2020-04" db="EMBL/GenBank/DDBJ databases">
        <authorList>
            <consortium name="NCBI Genome Project"/>
        </authorList>
    </citation>
    <scope>NUCLEOTIDE SEQUENCE</scope>
    <source>
        <strain evidence="5">CBS 304.34</strain>
    </source>
</reference>
<protein>
    <recommendedName>
        <fullName evidence="2">Glucose-methanol-choline oxidoreductase C-terminal domain-containing protein</fullName>
    </recommendedName>
</protein>
<organism evidence="3">
    <name type="scientific">Mytilinidion resinicola</name>
    <dbReference type="NCBI Taxonomy" id="574789"/>
    <lineage>
        <taxon>Eukaryota</taxon>
        <taxon>Fungi</taxon>
        <taxon>Dikarya</taxon>
        <taxon>Ascomycota</taxon>
        <taxon>Pezizomycotina</taxon>
        <taxon>Dothideomycetes</taxon>
        <taxon>Pleosporomycetidae</taxon>
        <taxon>Mytilinidiales</taxon>
        <taxon>Mytilinidiaceae</taxon>
        <taxon>Mytilinidion</taxon>
    </lineage>
</organism>
<reference evidence="5" key="3">
    <citation type="submission" date="2025-04" db="UniProtKB">
        <authorList>
            <consortium name="RefSeq"/>
        </authorList>
    </citation>
    <scope>IDENTIFICATION</scope>
    <source>
        <strain evidence="5">CBS 304.34</strain>
    </source>
</reference>
<name>A0A6A6YCR4_9PEZI</name>
<dbReference type="GO" id="GO:0050660">
    <property type="term" value="F:flavin adenine dinucleotide binding"/>
    <property type="evidence" value="ECO:0007669"/>
    <property type="project" value="InterPro"/>
</dbReference>
<keyword evidence="4" id="KW-1185">Reference proteome</keyword>
<dbReference type="PANTHER" id="PTHR11552:SF138">
    <property type="entry name" value="DEHYDROGENASE PKFF-RELATED"/>
    <property type="match status" value="1"/>
</dbReference>
<evidence type="ECO:0000256" key="1">
    <source>
        <dbReference type="ARBA" id="ARBA00010790"/>
    </source>
</evidence>
<dbReference type="GO" id="GO:0044550">
    <property type="term" value="P:secondary metabolite biosynthetic process"/>
    <property type="evidence" value="ECO:0007669"/>
    <property type="project" value="TreeGrafter"/>
</dbReference>
<dbReference type="Gene3D" id="3.50.50.60">
    <property type="entry name" value="FAD/NAD(P)-binding domain"/>
    <property type="match status" value="1"/>
</dbReference>
<dbReference type="RefSeq" id="XP_033573353.1">
    <property type="nucleotide sequence ID" value="XM_033715881.1"/>
</dbReference>
<evidence type="ECO:0000259" key="2">
    <source>
        <dbReference type="Pfam" id="PF05199"/>
    </source>
</evidence>
<evidence type="ECO:0000313" key="4">
    <source>
        <dbReference type="Proteomes" id="UP000504636"/>
    </source>
</evidence>
<feature type="non-terminal residue" evidence="3">
    <location>
        <position position="1"/>
    </location>
</feature>
<dbReference type="Pfam" id="PF05199">
    <property type="entry name" value="GMC_oxred_C"/>
    <property type="match status" value="1"/>
</dbReference>
<feature type="domain" description="Glucose-methanol-choline oxidoreductase C-terminal" evidence="2">
    <location>
        <begin position="2"/>
        <end position="68"/>
    </location>
</feature>
<dbReference type="InterPro" id="IPR036188">
    <property type="entry name" value="FAD/NAD-bd_sf"/>
</dbReference>
<dbReference type="SUPFAM" id="SSF51905">
    <property type="entry name" value="FAD/NAD(P)-binding domain"/>
    <property type="match status" value="1"/>
</dbReference>
<comment type="similarity">
    <text evidence="1">Belongs to the GMC oxidoreductase family.</text>
</comment>
<evidence type="ECO:0000313" key="3">
    <source>
        <dbReference type="EMBL" id="KAF2806389.1"/>
    </source>
</evidence>
<gene>
    <name evidence="3 5" type="ORF">BDZ99DRAFT_394267</name>
</gene>
<dbReference type="PANTHER" id="PTHR11552">
    <property type="entry name" value="GLUCOSE-METHANOL-CHOLINE GMC OXIDOREDUCTASE"/>
    <property type="match status" value="1"/>
</dbReference>
<dbReference type="GO" id="GO:0016614">
    <property type="term" value="F:oxidoreductase activity, acting on CH-OH group of donors"/>
    <property type="evidence" value="ECO:0007669"/>
    <property type="project" value="InterPro"/>
</dbReference>
<accession>A0A6A6YCR4</accession>
<dbReference type="InterPro" id="IPR007867">
    <property type="entry name" value="GMC_OxRtase_C"/>
</dbReference>
<proteinExistence type="inferred from homology"/>
<dbReference type="GeneID" id="54456774"/>
<reference evidence="3 5" key="1">
    <citation type="journal article" date="2020" name="Stud. Mycol.">
        <title>101 Dothideomycetes genomes: a test case for predicting lifestyles and emergence of pathogens.</title>
        <authorList>
            <person name="Haridas S."/>
            <person name="Albert R."/>
            <person name="Binder M."/>
            <person name="Bloem J."/>
            <person name="Labutti K."/>
            <person name="Salamov A."/>
            <person name="Andreopoulos B."/>
            <person name="Baker S."/>
            <person name="Barry K."/>
            <person name="Bills G."/>
            <person name="Bluhm B."/>
            <person name="Cannon C."/>
            <person name="Castanera R."/>
            <person name="Culley D."/>
            <person name="Daum C."/>
            <person name="Ezra D."/>
            <person name="Gonzalez J."/>
            <person name="Henrissat B."/>
            <person name="Kuo A."/>
            <person name="Liang C."/>
            <person name="Lipzen A."/>
            <person name="Lutzoni F."/>
            <person name="Magnuson J."/>
            <person name="Mondo S."/>
            <person name="Nolan M."/>
            <person name="Ohm R."/>
            <person name="Pangilinan J."/>
            <person name="Park H.-J."/>
            <person name="Ramirez L."/>
            <person name="Alfaro M."/>
            <person name="Sun H."/>
            <person name="Tritt A."/>
            <person name="Yoshinaga Y."/>
            <person name="Zwiers L.-H."/>
            <person name="Turgeon B."/>
            <person name="Goodwin S."/>
            <person name="Spatafora J."/>
            <person name="Crous P."/>
            <person name="Grigoriev I."/>
        </authorList>
    </citation>
    <scope>NUCLEOTIDE SEQUENCE</scope>
    <source>
        <strain evidence="3 5">CBS 304.34</strain>
    </source>
</reference>
<dbReference type="AlphaFoldDB" id="A0A6A6YCR4"/>
<evidence type="ECO:0000313" key="5">
    <source>
        <dbReference type="RefSeq" id="XP_033573353.1"/>
    </source>
</evidence>
<dbReference type="Proteomes" id="UP000504636">
    <property type="component" value="Unplaced"/>
</dbReference>
<dbReference type="EMBL" id="MU003707">
    <property type="protein sequence ID" value="KAF2806389.1"/>
    <property type="molecule type" value="Genomic_DNA"/>
</dbReference>
<dbReference type="InterPro" id="IPR012132">
    <property type="entry name" value="GMC_OxRdtase"/>
</dbReference>
<sequence length="79" mass="8817">QLLTYACASMLQMWHTSGMCLMGRSMDALLVVDKYAKSKCVPGSRTVDTSMFPIRLRGHLHSNVNMIAEKITKEIKSGK</sequence>